<dbReference type="RefSeq" id="WP_170841707.1">
    <property type="nucleotide sequence ID" value="NZ_FOSP01000035.1"/>
</dbReference>
<dbReference type="EMBL" id="FOSP01000035">
    <property type="protein sequence ID" value="SFL15134.1"/>
    <property type="molecule type" value="Genomic_DNA"/>
</dbReference>
<sequence>MANIKLINDDFWNSDLSEIEAEFLDKGEKITDYPTYLNNVVPYQGSVLLDSVYYSED</sequence>
<organism evidence="1 2">
    <name type="scientific">Nitrosomonas aestuarii</name>
    <dbReference type="NCBI Taxonomy" id="52441"/>
    <lineage>
        <taxon>Bacteria</taxon>
        <taxon>Pseudomonadati</taxon>
        <taxon>Pseudomonadota</taxon>
        <taxon>Betaproteobacteria</taxon>
        <taxon>Nitrosomonadales</taxon>
        <taxon>Nitrosomonadaceae</taxon>
        <taxon>Nitrosomonas</taxon>
    </lineage>
</organism>
<dbReference type="AlphaFoldDB" id="A0A1I4FB77"/>
<name>A0A1I4FB77_9PROT</name>
<dbReference type="Proteomes" id="UP000199533">
    <property type="component" value="Unassembled WGS sequence"/>
</dbReference>
<keyword evidence="2" id="KW-1185">Reference proteome</keyword>
<evidence type="ECO:0000313" key="1">
    <source>
        <dbReference type="EMBL" id="SFL15134.1"/>
    </source>
</evidence>
<proteinExistence type="predicted"/>
<gene>
    <name evidence="1" type="ORF">SAMN05216302_103532</name>
</gene>
<protein>
    <submittedName>
        <fullName evidence="1">Uncharacterized protein</fullName>
    </submittedName>
</protein>
<evidence type="ECO:0000313" key="2">
    <source>
        <dbReference type="Proteomes" id="UP000199533"/>
    </source>
</evidence>
<reference evidence="2" key="1">
    <citation type="submission" date="2016-10" db="EMBL/GenBank/DDBJ databases">
        <authorList>
            <person name="Varghese N."/>
            <person name="Submissions S."/>
        </authorList>
    </citation>
    <scope>NUCLEOTIDE SEQUENCE [LARGE SCALE GENOMIC DNA]</scope>
    <source>
        <strain evidence="2">Nm69</strain>
    </source>
</reference>
<accession>A0A1I4FB77</accession>